<dbReference type="Pfam" id="PF02565">
    <property type="entry name" value="RecO_C"/>
    <property type="match status" value="1"/>
</dbReference>
<keyword evidence="2 4" id="KW-0233">DNA recombination</keyword>
<dbReference type="Proteomes" id="UP001166291">
    <property type="component" value="Unassembled WGS sequence"/>
</dbReference>
<reference evidence="6" key="1">
    <citation type="submission" date="2021-07" db="EMBL/GenBank/DDBJ databases">
        <title>Zhongshania sp. CAU 1632 isolated from seawater.</title>
        <authorList>
            <person name="Kim W."/>
        </authorList>
    </citation>
    <scope>NUCLEOTIDE SEQUENCE</scope>
    <source>
        <strain evidence="6">CAU 1632</strain>
    </source>
</reference>
<protein>
    <recommendedName>
        <fullName evidence="4">DNA repair protein RecO</fullName>
    </recommendedName>
    <alternativeName>
        <fullName evidence="4">Recombination protein O</fullName>
    </alternativeName>
</protein>
<dbReference type="NCBIfam" id="TIGR00613">
    <property type="entry name" value="reco"/>
    <property type="match status" value="1"/>
</dbReference>
<dbReference type="PANTHER" id="PTHR33991:SF1">
    <property type="entry name" value="DNA REPAIR PROTEIN RECO"/>
    <property type="match status" value="1"/>
</dbReference>
<organism evidence="6 7">
    <name type="scientific">Zhongshania aquimaris</name>
    <dbReference type="NCBI Taxonomy" id="2857107"/>
    <lineage>
        <taxon>Bacteria</taxon>
        <taxon>Pseudomonadati</taxon>
        <taxon>Pseudomonadota</taxon>
        <taxon>Gammaproteobacteria</taxon>
        <taxon>Cellvibrionales</taxon>
        <taxon>Spongiibacteraceae</taxon>
        <taxon>Zhongshania</taxon>
    </lineage>
</organism>
<dbReference type="Pfam" id="PF11967">
    <property type="entry name" value="RecO_N"/>
    <property type="match status" value="1"/>
</dbReference>
<name>A0ABS6VMP0_9GAMM</name>
<keyword evidence="1 4" id="KW-0227">DNA damage</keyword>
<dbReference type="RefSeq" id="WP_219041820.1">
    <property type="nucleotide sequence ID" value="NZ_JAHWDQ010000001.1"/>
</dbReference>
<keyword evidence="7" id="KW-1185">Reference proteome</keyword>
<gene>
    <name evidence="4 6" type="primary">recO</name>
    <name evidence="6" type="ORF">KXJ70_02205</name>
</gene>
<comment type="similarity">
    <text evidence="4">Belongs to the RecO family.</text>
</comment>
<comment type="function">
    <text evidence="4">Involved in DNA repair and RecF pathway recombination.</text>
</comment>
<dbReference type="PANTHER" id="PTHR33991">
    <property type="entry name" value="DNA REPAIR PROTEIN RECO"/>
    <property type="match status" value="1"/>
</dbReference>
<evidence type="ECO:0000313" key="6">
    <source>
        <dbReference type="EMBL" id="MBW2939571.1"/>
    </source>
</evidence>
<accession>A0ABS6VMP0</accession>
<keyword evidence="3 4" id="KW-0234">DNA repair</keyword>
<dbReference type="HAMAP" id="MF_00201">
    <property type="entry name" value="RecO"/>
    <property type="match status" value="1"/>
</dbReference>
<evidence type="ECO:0000256" key="2">
    <source>
        <dbReference type="ARBA" id="ARBA00023172"/>
    </source>
</evidence>
<evidence type="ECO:0000256" key="4">
    <source>
        <dbReference type="HAMAP-Rule" id="MF_00201"/>
    </source>
</evidence>
<comment type="caution">
    <text evidence="6">The sequence shown here is derived from an EMBL/GenBank/DDBJ whole genome shotgun (WGS) entry which is preliminary data.</text>
</comment>
<proteinExistence type="inferred from homology"/>
<evidence type="ECO:0000259" key="5">
    <source>
        <dbReference type="Pfam" id="PF11967"/>
    </source>
</evidence>
<evidence type="ECO:0000256" key="3">
    <source>
        <dbReference type="ARBA" id="ARBA00023204"/>
    </source>
</evidence>
<dbReference type="InterPro" id="IPR003717">
    <property type="entry name" value="RecO"/>
</dbReference>
<evidence type="ECO:0000256" key="1">
    <source>
        <dbReference type="ARBA" id="ARBA00022763"/>
    </source>
</evidence>
<dbReference type="EMBL" id="JAHWDQ010000001">
    <property type="protein sequence ID" value="MBW2939571.1"/>
    <property type="molecule type" value="Genomic_DNA"/>
</dbReference>
<dbReference type="InterPro" id="IPR022572">
    <property type="entry name" value="DNA_rep/recomb_RecO_N"/>
</dbReference>
<evidence type="ECO:0000313" key="7">
    <source>
        <dbReference type="Proteomes" id="UP001166291"/>
    </source>
</evidence>
<sequence length="242" mass="27190">MNRVDGAPCFVLHLRPYRDTSALVELFSLDHGRFTCVAKGLRGGSRSRQQWRAALQVLNLVSVSWQGRGELKSLLDAQHQRSYALKGRSLYCGFYMNELLERLLYRHDPHPDVFLSYTHCLSELERDAPLEPTLRRFEFGLLESLGYGVNLTFCAHNGEAVHSDAHYRFDAGEGFVHVARDAPGLIFSGADLLQLAVDEYNDTTLRAAKKLSRQLLQPLLGDKPLQSRALFANSGVSTKVDL</sequence>
<feature type="domain" description="DNA replication/recombination mediator RecO N-terminal" evidence="5">
    <location>
        <begin position="8"/>
        <end position="79"/>
    </location>
</feature>